<keyword evidence="2" id="KW-1185">Reference proteome</keyword>
<name>A0ABR2ICC3_9EUKA</name>
<evidence type="ECO:0000313" key="1">
    <source>
        <dbReference type="EMBL" id="KAK8860308.1"/>
    </source>
</evidence>
<organism evidence="1 2">
    <name type="scientific">Tritrichomonas musculus</name>
    <dbReference type="NCBI Taxonomy" id="1915356"/>
    <lineage>
        <taxon>Eukaryota</taxon>
        <taxon>Metamonada</taxon>
        <taxon>Parabasalia</taxon>
        <taxon>Tritrichomonadida</taxon>
        <taxon>Tritrichomonadidae</taxon>
        <taxon>Tritrichomonas</taxon>
    </lineage>
</organism>
<sequence>MADSTQKERLENYIKDILEACKNDPLRTEVAISNLKALSNAIKEYEEAPKYYNTMFETKGIPNSVSSQKATIESEYKFPVVGELEKIYSKKLKQAELLQLSKQLSPAIGVKISREATRSKLLLLQWFSLNWEAIRPKITELNLDKMVFDEPK</sequence>
<gene>
    <name evidence="1" type="ORF">M9Y10_011972</name>
</gene>
<reference evidence="1 2" key="1">
    <citation type="submission" date="2024-04" db="EMBL/GenBank/DDBJ databases">
        <title>Tritrichomonas musculus Genome.</title>
        <authorList>
            <person name="Alves-Ferreira E."/>
            <person name="Grigg M."/>
            <person name="Lorenzi H."/>
            <person name="Galac M."/>
        </authorList>
    </citation>
    <scope>NUCLEOTIDE SEQUENCE [LARGE SCALE GENOMIC DNA]</scope>
    <source>
        <strain evidence="1 2">EAF2021</strain>
    </source>
</reference>
<dbReference type="Proteomes" id="UP001470230">
    <property type="component" value="Unassembled WGS sequence"/>
</dbReference>
<evidence type="ECO:0000313" key="2">
    <source>
        <dbReference type="Proteomes" id="UP001470230"/>
    </source>
</evidence>
<accession>A0ABR2ICC3</accession>
<proteinExistence type="predicted"/>
<protein>
    <submittedName>
        <fullName evidence="1">Uncharacterized protein</fullName>
    </submittedName>
</protein>
<comment type="caution">
    <text evidence="1">The sequence shown here is derived from an EMBL/GenBank/DDBJ whole genome shotgun (WGS) entry which is preliminary data.</text>
</comment>
<dbReference type="EMBL" id="JAPFFF010000018">
    <property type="protein sequence ID" value="KAK8860308.1"/>
    <property type="molecule type" value="Genomic_DNA"/>
</dbReference>